<dbReference type="PANTHER" id="PTHR11104:SF0">
    <property type="entry name" value="SPBETA PROPHAGE-DERIVED AMINOGLYCOSIDE N(3')-ACETYLTRANSFERASE-LIKE PROTEIN YOKD"/>
    <property type="match status" value="1"/>
</dbReference>
<dbReference type="GO" id="GO:0046677">
    <property type="term" value="P:response to antibiotic"/>
    <property type="evidence" value="ECO:0007669"/>
    <property type="project" value="UniProtKB-KW"/>
</dbReference>
<evidence type="ECO:0000256" key="2">
    <source>
        <dbReference type="ARBA" id="ARBA00022679"/>
    </source>
</evidence>
<keyword evidence="4" id="KW-0046">Antibiotic resistance</keyword>
<dbReference type="SUPFAM" id="SSF110710">
    <property type="entry name" value="TTHA0583/YokD-like"/>
    <property type="match status" value="1"/>
</dbReference>
<reference evidence="5 6" key="1">
    <citation type="submission" date="2015-09" db="EMBL/GenBank/DDBJ databases">
        <authorList>
            <consortium name="Pathogen Informatics"/>
        </authorList>
    </citation>
    <scope>NUCLEOTIDE SEQUENCE [LARGE SCALE GENOMIC DNA]</scope>
    <source>
        <strain evidence="5 6">2789STDY5834970</strain>
    </source>
</reference>
<gene>
    <name evidence="5" type="primary">yokD</name>
    <name evidence="5" type="ORF">ERS852582_01609</name>
</gene>
<comment type="similarity">
    <text evidence="1 4">Belongs to the antibiotic N-acetyltransferase family.</text>
</comment>
<dbReference type="Proteomes" id="UP000095649">
    <property type="component" value="Unassembled WGS sequence"/>
</dbReference>
<evidence type="ECO:0000313" key="5">
    <source>
        <dbReference type="EMBL" id="CUN02844.1"/>
    </source>
</evidence>
<protein>
    <recommendedName>
        <fullName evidence="4">Aminoglycoside N(3)-acetyltransferase</fullName>
        <ecNumber evidence="4">2.3.1.-</ecNumber>
    </recommendedName>
</protein>
<comment type="catalytic activity">
    <reaction evidence="4">
        <text>a 2-deoxystreptamine antibiotic + acetyl-CoA = an N(3)-acetyl-2-deoxystreptamine antibiotic + CoA + H(+)</text>
        <dbReference type="Rhea" id="RHEA:12665"/>
        <dbReference type="ChEBI" id="CHEBI:15378"/>
        <dbReference type="ChEBI" id="CHEBI:57287"/>
        <dbReference type="ChEBI" id="CHEBI:57288"/>
        <dbReference type="ChEBI" id="CHEBI:57921"/>
        <dbReference type="ChEBI" id="CHEBI:77452"/>
        <dbReference type="EC" id="2.3.1.81"/>
    </reaction>
</comment>
<dbReference type="InterPro" id="IPR028345">
    <property type="entry name" value="Antibiotic_NAT-like"/>
</dbReference>
<dbReference type="RefSeq" id="WP_055186072.1">
    <property type="nucleotide sequence ID" value="NZ_CYXN01000011.1"/>
</dbReference>
<dbReference type="GO" id="GO:0046353">
    <property type="term" value="F:aminoglycoside 3-N-acetyltransferase activity"/>
    <property type="evidence" value="ECO:0007669"/>
    <property type="project" value="UniProtKB-EC"/>
</dbReference>
<accession>A0A173TJL7</accession>
<dbReference type="EC" id="2.3.1.-" evidence="4"/>
<sequence length="270" mass="29738">MAYTKADLKHDLAAMGLTGNETILIHSSMKSIGPVESGADTVLDALMEFFAEGLLLLPTHTWRFINEENRVFDVRRSPCCVGILPELFRQRPGVVRSLHPTHSMAAYGKGAAAYLEGELDANTPCTPGGCYDRLRAAHGKVLLLGVTHARNTFIHSVEEVLNVPNRLTDKPMQMTVVDEAGVQHNVYMRRHYNAQQPHISEDFVKLEQAYLDCGAARNTKFGDASCILCDAEGLFRVTRHVLAPNPEAFVTEPVIPPERWQGLCTGKTGG</sequence>
<keyword evidence="2 4" id="KW-0808">Transferase</keyword>
<proteinExistence type="inferred from homology"/>
<dbReference type="InterPro" id="IPR003679">
    <property type="entry name" value="Amioglycoside_AcTrfase"/>
</dbReference>
<evidence type="ECO:0000256" key="3">
    <source>
        <dbReference type="ARBA" id="ARBA00023315"/>
    </source>
</evidence>
<keyword evidence="3 4" id="KW-0012">Acyltransferase</keyword>
<evidence type="ECO:0000313" key="6">
    <source>
        <dbReference type="Proteomes" id="UP000095649"/>
    </source>
</evidence>
<dbReference type="EMBL" id="CYXN01000011">
    <property type="protein sequence ID" value="CUN02844.1"/>
    <property type="molecule type" value="Genomic_DNA"/>
</dbReference>
<organism evidence="5 6">
    <name type="scientific">Faecalibacterium prausnitzii</name>
    <dbReference type="NCBI Taxonomy" id="853"/>
    <lineage>
        <taxon>Bacteria</taxon>
        <taxon>Bacillati</taxon>
        <taxon>Bacillota</taxon>
        <taxon>Clostridia</taxon>
        <taxon>Eubacteriales</taxon>
        <taxon>Oscillospiraceae</taxon>
        <taxon>Faecalibacterium</taxon>
    </lineage>
</organism>
<evidence type="ECO:0000256" key="1">
    <source>
        <dbReference type="ARBA" id="ARBA00006383"/>
    </source>
</evidence>
<dbReference type="PANTHER" id="PTHR11104">
    <property type="entry name" value="AMINOGLYCOSIDE N3-ACETYLTRANSFERASE"/>
    <property type="match status" value="1"/>
</dbReference>
<dbReference type="AlphaFoldDB" id="A0A173TJL7"/>
<name>A0A173TJL7_9FIRM</name>
<dbReference type="Pfam" id="PF02522">
    <property type="entry name" value="Antibiotic_NAT"/>
    <property type="match status" value="1"/>
</dbReference>
<evidence type="ECO:0000256" key="4">
    <source>
        <dbReference type="RuleBase" id="RU365031"/>
    </source>
</evidence>
<dbReference type="OrthoDB" id="7330654at2"/>